<evidence type="ECO:0000313" key="2">
    <source>
        <dbReference type="WBParaSite" id="MhA1_Contig1237.frz3.gene10"/>
    </source>
</evidence>
<dbReference type="Proteomes" id="UP000095281">
    <property type="component" value="Unplaced"/>
</dbReference>
<accession>A0A1I8B220</accession>
<dbReference type="AlphaFoldDB" id="A0A1I8B220"/>
<organism evidence="1 2">
    <name type="scientific">Meloidogyne hapla</name>
    <name type="common">Root-knot nematode worm</name>
    <dbReference type="NCBI Taxonomy" id="6305"/>
    <lineage>
        <taxon>Eukaryota</taxon>
        <taxon>Metazoa</taxon>
        <taxon>Ecdysozoa</taxon>
        <taxon>Nematoda</taxon>
        <taxon>Chromadorea</taxon>
        <taxon>Rhabditida</taxon>
        <taxon>Tylenchina</taxon>
        <taxon>Tylenchomorpha</taxon>
        <taxon>Tylenchoidea</taxon>
        <taxon>Meloidogynidae</taxon>
        <taxon>Meloidogyninae</taxon>
        <taxon>Meloidogyne</taxon>
    </lineage>
</organism>
<keyword evidence="1" id="KW-1185">Reference proteome</keyword>
<proteinExistence type="predicted"/>
<dbReference type="WBParaSite" id="MhA1_Contig1237.frz3.gene10">
    <property type="protein sequence ID" value="MhA1_Contig1237.frz3.gene10"/>
    <property type="gene ID" value="MhA1_Contig1237.frz3.gene10"/>
</dbReference>
<sequence>MKNFPEVLKKIKESINYCQENLNQENCTFIGAKEHEKDKEVLHLDGKDIGLDEVDNIPKRSKVILKDPELIRKGAIEMRRQLLDLSTNGQALRVLLTGNDNKKLFSKTSGFVLSNVRYLRAFYCVQVLIGVNKLKDINYSD</sequence>
<evidence type="ECO:0000313" key="1">
    <source>
        <dbReference type="Proteomes" id="UP000095281"/>
    </source>
</evidence>
<reference evidence="2" key="1">
    <citation type="submission" date="2016-11" db="UniProtKB">
        <authorList>
            <consortium name="WormBaseParasite"/>
        </authorList>
    </citation>
    <scope>IDENTIFICATION</scope>
</reference>
<protein>
    <submittedName>
        <fullName evidence="2">Uncharacterized protein</fullName>
    </submittedName>
</protein>
<name>A0A1I8B220_MELHA</name>